<evidence type="ECO:0000313" key="1">
    <source>
        <dbReference type="EMBL" id="AJQ95088.1"/>
    </source>
</evidence>
<organism evidence="1 2">
    <name type="scientific">Gynuella sunshinyii YC6258</name>
    <dbReference type="NCBI Taxonomy" id="1445510"/>
    <lineage>
        <taxon>Bacteria</taxon>
        <taxon>Pseudomonadati</taxon>
        <taxon>Pseudomonadota</taxon>
        <taxon>Gammaproteobacteria</taxon>
        <taxon>Oceanospirillales</taxon>
        <taxon>Saccharospirillaceae</taxon>
        <taxon>Gynuella</taxon>
    </lineage>
</organism>
<dbReference type="KEGG" id="gsn:YC6258_03052"/>
<dbReference type="AlphaFoldDB" id="A0A0C5VNV3"/>
<dbReference type="EMBL" id="CP007142">
    <property type="protein sequence ID" value="AJQ95088.1"/>
    <property type="molecule type" value="Genomic_DNA"/>
</dbReference>
<reference evidence="1 2" key="1">
    <citation type="submission" date="2014-01" db="EMBL/GenBank/DDBJ databases">
        <title>Full genme sequencing of cellulolytic bacterium Gynuella sunshinyii YC6258T gen. nov., sp. nov.</title>
        <authorList>
            <person name="Khan H."/>
            <person name="Chung E.J."/>
            <person name="Chung Y.R."/>
        </authorList>
    </citation>
    <scope>NUCLEOTIDE SEQUENCE [LARGE SCALE GENOMIC DNA]</scope>
    <source>
        <strain evidence="1 2">YC6258</strain>
    </source>
</reference>
<gene>
    <name evidence="1" type="ORF">YC6258_03052</name>
</gene>
<dbReference type="HOGENOM" id="CLU_2879583_0_0_6"/>
<dbReference type="STRING" id="1445510.YC6258_03052"/>
<proteinExistence type="predicted"/>
<dbReference type="Proteomes" id="UP000032266">
    <property type="component" value="Chromosome"/>
</dbReference>
<evidence type="ECO:0000313" key="2">
    <source>
        <dbReference type="Proteomes" id="UP000032266"/>
    </source>
</evidence>
<accession>A0A0C5VNV3</accession>
<keyword evidence="2" id="KW-1185">Reference proteome</keyword>
<sequence length="63" mass="7431">MDKQLARIKERCSEEEFKKYQFATGKVMAELLIGFMNPIYKEHPDLMPKEMGGEYEIDPAIYK</sequence>
<name>A0A0C5VNV3_9GAMM</name>
<protein>
    <submittedName>
        <fullName evidence="1">Uncharacterized protein</fullName>
    </submittedName>
</protein>